<feature type="region of interest" description="Disordered" evidence="2">
    <location>
        <begin position="70"/>
        <end position="100"/>
    </location>
</feature>
<dbReference type="InterPro" id="IPR050941">
    <property type="entry name" value="CCN"/>
</dbReference>
<dbReference type="PANTHER" id="PTHR11348">
    <property type="entry name" value="CONNECTIVE TISSUE GROWTH FACTOR-RELATED"/>
    <property type="match status" value="1"/>
</dbReference>
<evidence type="ECO:0000313" key="3">
    <source>
        <dbReference type="EMBL" id="KAL1131108.1"/>
    </source>
</evidence>
<keyword evidence="1" id="KW-0732">Signal</keyword>
<sequence>MSCQNKKQETTEMGTIKEDGRYACASLCPKENIAPLGNSCRHPRLVEVPGQCCREWMCDSGSGRRLKIIPGPKKYSGGRAGGGAGGGAGGLYNNRGLPST</sequence>
<reference evidence="3 4" key="1">
    <citation type="submission" date="2024-07" db="EMBL/GenBank/DDBJ databases">
        <title>Chromosome-level genome assembly of the water stick insect Ranatra chinensis (Heteroptera: Nepidae).</title>
        <authorList>
            <person name="Liu X."/>
        </authorList>
    </citation>
    <scope>NUCLEOTIDE SEQUENCE [LARGE SCALE GENOMIC DNA]</scope>
    <source>
        <strain evidence="3">Cailab_2021Rc</strain>
        <tissue evidence="3">Muscle</tissue>
    </source>
</reference>
<protein>
    <submittedName>
        <fullName evidence="3">Uncharacterized protein</fullName>
    </submittedName>
</protein>
<keyword evidence="4" id="KW-1185">Reference proteome</keyword>
<proteinExistence type="predicted"/>
<dbReference type="EMBL" id="JBFDAA010000007">
    <property type="protein sequence ID" value="KAL1131108.1"/>
    <property type="molecule type" value="Genomic_DNA"/>
</dbReference>
<name>A0ABD0Z4U6_9HEMI</name>
<accession>A0ABD0Z4U6</accession>
<organism evidence="3 4">
    <name type="scientific">Ranatra chinensis</name>
    <dbReference type="NCBI Taxonomy" id="642074"/>
    <lineage>
        <taxon>Eukaryota</taxon>
        <taxon>Metazoa</taxon>
        <taxon>Ecdysozoa</taxon>
        <taxon>Arthropoda</taxon>
        <taxon>Hexapoda</taxon>
        <taxon>Insecta</taxon>
        <taxon>Pterygota</taxon>
        <taxon>Neoptera</taxon>
        <taxon>Paraneoptera</taxon>
        <taxon>Hemiptera</taxon>
        <taxon>Heteroptera</taxon>
        <taxon>Panheteroptera</taxon>
        <taxon>Nepomorpha</taxon>
        <taxon>Nepidae</taxon>
        <taxon>Ranatrinae</taxon>
        <taxon>Ranatra</taxon>
    </lineage>
</organism>
<dbReference type="Proteomes" id="UP001558652">
    <property type="component" value="Unassembled WGS sequence"/>
</dbReference>
<evidence type="ECO:0000256" key="1">
    <source>
        <dbReference type="ARBA" id="ARBA00022729"/>
    </source>
</evidence>
<feature type="compositionally biased region" description="Gly residues" evidence="2">
    <location>
        <begin position="78"/>
        <end position="90"/>
    </location>
</feature>
<dbReference type="AlphaFoldDB" id="A0ABD0Z4U6"/>
<gene>
    <name evidence="3" type="ORF">AAG570_012345</name>
</gene>
<comment type="caution">
    <text evidence="3">The sequence shown here is derived from an EMBL/GenBank/DDBJ whole genome shotgun (WGS) entry which is preliminary data.</text>
</comment>
<evidence type="ECO:0000256" key="2">
    <source>
        <dbReference type="SAM" id="MobiDB-lite"/>
    </source>
</evidence>
<evidence type="ECO:0000313" key="4">
    <source>
        <dbReference type="Proteomes" id="UP001558652"/>
    </source>
</evidence>
<dbReference type="PANTHER" id="PTHR11348:SF17">
    <property type="entry name" value="CCN"/>
    <property type="match status" value="1"/>
</dbReference>